<dbReference type="EC" id="3.1.3.48" evidence="2"/>
<accession>A0A448YJ51</accession>
<organism evidence="8 9">
    <name type="scientific">Brettanomyces naardenensis</name>
    <name type="common">Yeast</name>
    <dbReference type="NCBI Taxonomy" id="13370"/>
    <lineage>
        <taxon>Eukaryota</taxon>
        <taxon>Fungi</taxon>
        <taxon>Dikarya</taxon>
        <taxon>Ascomycota</taxon>
        <taxon>Saccharomycotina</taxon>
        <taxon>Pichiomycetes</taxon>
        <taxon>Pichiales</taxon>
        <taxon>Pichiaceae</taxon>
        <taxon>Brettanomyces</taxon>
    </lineage>
</organism>
<protein>
    <recommendedName>
        <fullName evidence="2">protein-tyrosine-phosphatase</fullName>
        <ecNumber evidence="2">3.1.3.48</ecNumber>
    </recommendedName>
</protein>
<dbReference type="SMART" id="SM00195">
    <property type="entry name" value="DSPc"/>
    <property type="match status" value="1"/>
</dbReference>
<dbReference type="FunCoup" id="A0A448YJ51">
    <property type="interactions" value="754"/>
</dbReference>
<name>A0A448YJ51_BRENA</name>
<dbReference type="GO" id="GO:0008138">
    <property type="term" value="F:protein tyrosine/serine/threonine phosphatase activity"/>
    <property type="evidence" value="ECO:0007669"/>
    <property type="project" value="InterPro"/>
</dbReference>
<keyword evidence="3" id="KW-0378">Hydrolase</keyword>
<evidence type="ECO:0000259" key="7">
    <source>
        <dbReference type="PROSITE" id="PS50056"/>
    </source>
</evidence>
<dbReference type="GO" id="GO:0005634">
    <property type="term" value="C:nucleus"/>
    <property type="evidence" value="ECO:0007669"/>
    <property type="project" value="TreeGrafter"/>
</dbReference>
<evidence type="ECO:0000256" key="2">
    <source>
        <dbReference type="ARBA" id="ARBA00013064"/>
    </source>
</evidence>
<dbReference type="GO" id="GO:0004725">
    <property type="term" value="F:protein tyrosine phosphatase activity"/>
    <property type="evidence" value="ECO:0007669"/>
    <property type="project" value="UniProtKB-EC"/>
</dbReference>
<comment type="similarity">
    <text evidence="1">Belongs to the protein-tyrosine phosphatase family. Non-receptor class dual specificity subfamily.</text>
</comment>
<dbReference type="PANTHER" id="PTHR45848:SF4">
    <property type="entry name" value="DUAL SPECIFICITY PROTEIN PHOSPHATASE 12"/>
    <property type="match status" value="1"/>
</dbReference>
<reference evidence="8 9" key="1">
    <citation type="submission" date="2018-12" db="EMBL/GenBank/DDBJ databases">
        <authorList>
            <person name="Tiukova I."/>
            <person name="Dainat J."/>
        </authorList>
    </citation>
    <scope>NUCLEOTIDE SEQUENCE [LARGE SCALE GENOMIC DNA]</scope>
</reference>
<feature type="domain" description="Tyrosine specific protein phosphatases" evidence="7">
    <location>
        <begin position="75"/>
        <end position="132"/>
    </location>
</feature>
<evidence type="ECO:0000313" key="9">
    <source>
        <dbReference type="Proteomes" id="UP000290900"/>
    </source>
</evidence>
<dbReference type="Pfam" id="PF00782">
    <property type="entry name" value="DSPc"/>
    <property type="match status" value="1"/>
</dbReference>
<evidence type="ECO:0000259" key="6">
    <source>
        <dbReference type="PROSITE" id="PS50054"/>
    </source>
</evidence>
<evidence type="ECO:0000256" key="4">
    <source>
        <dbReference type="ARBA" id="ARBA00022912"/>
    </source>
</evidence>
<dbReference type="Proteomes" id="UP000290900">
    <property type="component" value="Unassembled WGS sequence"/>
</dbReference>
<dbReference type="EMBL" id="CAACVR010000008">
    <property type="protein sequence ID" value="VEU20940.1"/>
    <property type="molecule type" value="Genomic_DNA"/>
</dbReference>
<dbReference type="InterPro" id="IPR020422">
    <property type="entry name" value="TYR_PHOSPHATASE_DUAL_dom"/>
</dbReference>
<dbReference type="STRING" id="13370.A0A448YJ51"/>
<proteinExistence type="inferred from homology"/>
<dbReference type="PROSITE" id="PS50056">
    <property type="entry name" value="TYR_PHOSPHATASE_2"/>
    <property type="match status" value="1"/>
</dbReference>
<dbReference type="AlphaFoldDB" id="A0A448YJ51"/>
<evidence type="ECO:0000256" key="5">
    <source>
        <dbReference type="PIRSR" id="PIRSR000941-50"/>
    </source>
</evidence>
<evidence type="ECO:0000313" key="8">
    <source>
        <dbReference type="EMBL" id="VEU20940.1"/>
    </source>
</evidence>
<dbReference type="InterPro" id="IPR029021">
    <property type="entry name" value="Prot-tyrosine_phosphatase-like"/>
</dbReference>
<evidence type="ECO:0000256" key="3">
    <source>
        <dbReference type="ARBA" id="ARBA00022801"/>
    </source>
</evidence>
<dbReference type="PANTHER" id="PTHR45848">
    <property type="entry name" value="DUAL SPECIFICITY PROTEIN PHOSPHATASE 12 FAMILY MEMBER"/>
    <property type="match status" value="1"/>
</dbReference>
<evidence type="ECO:0000256" key="1">
    <source>
        <dbReference type="ARBA" id="ARBA00008601"/>
    </source>
</evidence>
<dbReference type="InterPro" id="IPR000387">
    <property type="entry name" value="Tyr_Pase_dom"/>
</dbReference>
<keyword evidence="4" id="KW-0904">Protein phosphatase</keyword>
<gene>
    <name evidence="8" type="ORF">BRENAR_LOCUS1675</name>
</gene>
<feature type="domain" description="Tyrosine-protein phosphatase" evidence="6">
    <location>
        <begin position="7"/>
        <end position="156"/>
    </location>
</feature>
<dbReference type="InterPro" id="IPR016278">
    <property type="entry name" value="DUSP12"/>
</dbReference>
<dbReference type="PIRSF" id="PIRSF000941">
    <property type="entry name" value="DUSP12"/>
    <property type="match status" value="1"/>
</dbReference>
<dbReference type="InParanoid" id="A0A448YJ51"/>
<sequence length="321" mass="36968">MDTTVDSDSIYRILGGVYISSARPLLEDIDLRAKYGIENIVSVQKEPIPEYYKDYNRLHVQIDDLASENLFLHFQKVNRFIDECLHGEKEGKVLIHCNAGRSRSVSFVVAYLMKRYHLNYKQALYAVQRKYPKEDKVGPNEGFTRQLQLYYECGCCDDVKELDAKYPQYRGFKMSLLQRSDVTSDAAYKDIKEVGEKEGGYVLRCKKCGQVLANSKAVIPHDPPSDEDDKQKYFYKTTFYSKEVVGVQKASSECTHFFVEPVNWMKPELGKGELEGRFDCFKCGSKIGGYRWQGSRCSCGRWMVPAIHLQKAKVDKVMNVR</sequence>
<dbReference type="Gene3D" id="3.90.190.10">
    <property type="entry name" value="Protein tyrosine phosphatase superfamily"/>
    <property type="match status" value="1"/>
</dbReference>
<keyword evidence="9" id="KW-1185">Reference proteome</keyword>
<dbReference type="SUPFAM" id="SSF52799">
    <property type="entry name" value="(Phosphotyrosine protein) phosphatases II"/>
    <property type="match status" value="1"/>
</dbReference>
<dbReference type="PROSITE" id="PS50054">
    <property type="entry name" value="TYR_PHOSPHATASE_DUAL"/>
    <property type="match status" value="1"/>
</dbReference>
<feature type="active site" description="Phosphocysteine intermediate" evidence="5">
    <location>
        <position position="97"/>
    </location>
</feature>
<dbReference type="InterPro" id="IPR000340">
    <property type="entry name" value="Dual-sp_phosphatase_cat-dom"/>
</dbReference>
<dbReference type="OrthoDB" id="2017893at2759"/>